<keyword evidence="6" id="KW-0645">Protease</keyword>
<dbReference type="EMBL" id="CCDP010000003">
    <property type="protein sequence ID" value="CDQ41911.1"/>
    <property type="molecule type" value="Genomic_DNA"/>
</dbReference>
<keyword evidence="6" id="KW-0378">Hydrolase</keyword>
<dbReference type="Proteomes" id="UP000028875">
    <property type="component" value="Unassembled WGS sequence"/>
</dbReference>
<keyword evidence="1" id="KW-0547">Nucleotide-binding</keyword>
<keyword evidence="2" id="KW-0067">ATP-binding</keyword>
<reference evidence="7" key="2">
    <citation type="submission" date="2014-05" db="EMBL/GenBank/DDBJ databases">
        <title>Draft genome sequence of Virgibacillus massiliensis Vm-5.</title>
        <authorList>
            <person name="Khelaifia S."/>
            <person name="Croce O."/>
            <person name="Lagier J.C."/>
            <person name="Raoult D."/>
        </authorList>
    </citation>
    <scope>NUCLEOTIDE SEQUENCE [LARGE SCALE GENOMIC DNA]</scope>
    <source>
        <strain evidence="7">Vm-5</strain>
    </source>
</reference>
<dbReference type="InterPro" id="IPR003959">
    <property type="entry name" value="ATPase_AAA_core"/>
</dbReference>
<dbReference type="RefSeq" id="WP_038246934.1">
    <property type="nucleotide sequence ID" value="NZ_BNER01000008.1"/>
</dbReference>
<gene>
    <name evidence="6" type="primary">ftsH_2</name>
    <name evidence="6" type="ORF">BN990_04290</name>
</gene>
<evidence type="ECO:0000256" key="2">
    <source>
        <dbReference type="ARBA" id="ARBA00022840"/>
    </source>
</evidence>
<comment type="caution">
    <text evidence="6">The sequence shown here is derived from an EMBL/GenBank/DDBJ whole genome shotgun (WGS) entry which is preliminary data.</text>
</comment>
<evidence type="ECO:0000256" key="3">
    <source>
        <dbReference type="ARBA" id="ARBA00038088"/>
    </source>
</evidence>
<dbReference type="InterPro" id="IPR003593">
    <property type="entry name" value="AAA+_ATPase"/>
</dbReference>
<evidence type="ECO:0000313" key="7">
    <source>
        <dbReference type="Proteomes" id="UP000028875"/>
    </source>
</evidence>
<evidence type="ECO:0000256" key="1">
    <source>
        <dbReference type="ARBA" id="ARBA00022741"/>
    </source>
</evidence>
<protein>
    <recommendedName>
        <fullName evidence="4">Uncharacterized AAA domain-containing protein ycf46</fullName>
    </recommendedName>
</protein>
<dbReference type="PANTHER" id="PTHR42960:SF1">
    <property type="entry name" value="YCF46 PROTEIN"/>
    <property type="match status" value="1"/>
</dbReference>
<dbReference type="OrthoDB" id="9806903at2"/>
<organism evidence="6 7">
    <name type="scientific">Virgibacillus massiliensis</name>
    <dbReference type="NCBI Taxonomy" id="1462526"/>
    <lineage>
        <taxon>Bacteria</taxon>
        <taxon>Bacillati</taxon>
        <taxon>Bacillota</taxon>
        <taxon>Bacilli</taxon>
        <taxon>Bacillales</taxon>
        <taxon>Bacillaceae</taxon>
        <taxon>Virgibacillus</taxon>
    </lineage>
</organism>
<evidence type="ECO:0000313" key="6">
    <source>
        <dbReference type="EMBL" id="CDQ41911.1"/>
    </source>
</evidence>
<dbReference type="GO" id="GO:0005524">
    <property type="term" value="F:ATP binding"/>
    <property type="evidence" value="ECO:0007669"/>
    <property type="project" value="UniProtKB-KW"/>
</dbReference>
<dbReference type="GO" id="GO:0008237">
    <property type="term" value="F:metallopeptidase activity"/>
    <property type="evidence" value="ECO:0007669"/>
    <property type="project" value="UniProtKB-KW"/>
</dbReference>
<sequence length="541" mass="61308">MHTTNELSGIDEINMLISARRKAILIETYEEQRVQKDLKEIITNRQMGAVTWSITGGGFDLIEETKSEKFNFSDPIKLMNAIKNSEEQNVFILKDFHDIWTNYQAKRALRDVLEKNDEVYKPIIFLSPFISIPAELEKLITTVRYELPSRAQVIEQLEGLNNFLITNDLPVAEGREREAIIHSLVGMTKTEINNVLKKSVSKHKKISLEEITAEKEQVIRKTGLLEYITKLGDMKNVGGMDIFKDWISDAYYAFAPEAREYNIDPARGVIMAGFPGSGKSLSAKSLANSWNLPLLKMNMSQIMDSKVGQSEKNIDRALKLAEDVSPCVLWIDELEKGLSGISSSDKSDSGTLSRVVQSLLTWLSDKVAPVFVVATANDITNLPPELTRAGRFDEIFFVSIPSPEERKDILSIHLKKRGYEISEQAELAINEFPDYTLAEIAEEMDGFTGAEIEQVVAEAGRRAYAEYKKEIRDMHYMTKDDLISQAAKTIPMSRRNNEVLYNLREWAKEAAKCASSFEHDIIHHKNGTNKNKIIEFDDIEI</sequence>
<dbReference type="InterPro" id="IPR041569">
    <property type="entry name" value="AAA_lid_3"/>
</dbReference>
<dbReference type="STRING" id="1462526.BN990_04290"/>
<keyword evidence="7" id="KW-1185">Reference proteome</keyword>
<dbReference type="GO" id="GO:0006508">
    <property type="term" value="P:proteolysis"/>
    <property type="evidence" value="ECO:0007669"/>
    <property type="project" value="UniProtKB-KW"/>
</dbReference>
<proteinExistence type="inferred from homology"/>
<evidence type="ECO:0000256" key="4">
    <source>
        <dbReference type="ARBA" id="ARBA00040480"/>
    </source>
</evidence>
<comment type="similarity">
    <text evidence="3">Belongs to the AAA ATPase family. Highly divergent.</text>
</comment>
<dbReference type="PANTHER" id="PTHR42960">
    <property type="entry name" value="YCF46 PROTEIN"/>
    <property type="match status" value="1"/>
</dbReference>
<dbReference type="InterPro" id="IPR027417">
    <property type="entry name" value="P-loop_NTPase"/>
</dbReference>
<dbReference type="eggNOG" id="COG0464">
    <property type="taxonomic scope" value="Bacteria"/>
</dbReference>
<dbReference type="InterPro" id="IPR052381">
    <property type="entry name" value="AAA_domain_protein"/>
</dbReference>
<reference evidence="6 7" key="1">
    <citation type="submission" date="2014-03" db="EMBL/GenBank/DDBJ databases">
        <authorList>
            <person name="Urmite Genomes U."/>
        </authorList>
    </citation>
    <scope>NUCLEOTIDE SEQUENCE [LARGE SCALE GENOMIC DNA]</scope>
    <source>
        <strain evidence="6 7">Vm-5</strain>
    </source>
</reference>
<dbReference type="SMART" id="SM00382">
    <property type="entry name" value="AAA"/>
    <property type="match status" value="1"/>
</dbReference>
<feature type="domain" description="AAA+ ATPase" evidence="5">
    <location>
        <begin position="265"/>
        <end position="402"/>
    </location>
</feature>
<accession>A0A024QIY2</accession>
<keyword evidence="6" id="KW-0482">Metalloprotease</keyword>
<evidence type="ECO:0000259" key="5">
    <source>
        <dbReference type="SMART" id="SM00382"/>
    </source>
</evidence>
<dbReference type="Gene3D" id="3.40.50.300">
    <property type="entry name" value="P-loop containing nucleotide triphosphate hydrolases"/>
    <property type="match status" value="1"/>
</dbReference>
<dbReference type="SUPFAM" id="SSF52540">
    <property type="entry name" value="P-loop containing nucleoside triphosphate hydrolases"/>
    <property type="match status" value="1"/>
</dbReference>
<dbReference type="AlphaFoldDB" id="A0A024QIY2"/>
<dbReference type="Pfam" id="PF17862">
    <property type="entry name" value="AAA_lid_3"/>
    <property type="match status" value="1"/>
</dbReference>
<dbReference type="Pfam" id="PF00004">
    <property type="entry name" value="AAA"/>
    <property type="match status" value="1"/>
</dbReference>
<name>A0A024QIY2_9BACI</name>
<dbReference type="GO" id="GO:0016887">
    <property type="term" value="F:ATP hydrolysis activity"/>
    <property type="evidence" value="ECO:0007669"/>
    <property type="project" value="InterPro"/>
</dbReference>
<dbReference type="Gene3D" id="1.10.8.60">
    <property type="match status" value="1"/>
</dbReference>